<evidence type="ECO:0000313" key="3">
    <source>
        <dbReference type="Proteomes" id="UP000193380"/>
    </source>
</evidence>
<dbReference type="Proteomes" id="UP000193380">
    <property type="component" value="Unassembled WGS sequence"/>
</dbReference>
<dbReference type="AlphaFoldDB" id="A0A060XB66"/>
<keyword evidence="1" id="KW-0732">Signal</keyword>
<accession>A0A060XB66</accession>
<sequence length="106" mass="12361">MSFHFMIVSHLLLILHKKISFISLCLKPEMWQKFANFKGAEYFRKALYISLVTPKTNSSFGRLSFQFSAANDWNELQKSLKLETLISLTSFKHQLSEQLTDYCTCT</sequence>
<evidence type="ECO:0000256" key="1">
    <source>
        <dbReference type="SAM" id="SignalP"/>
    </source>
</evidence>
<evidence type="ECO:0000313" key="2">
    <source>
        <dbReference type="EMBL" id="CDQ74554.1"/>
    </source>
</evidence>
<reference evidence="2" key="1">
    <citation type="journal article" date="2014" name="Nat. Commun.">
        <title>The rainbow trout genome provides novel insights into evolution after whole-genome duplication in vertebrates.</title>
        <authorList>
            <person name="Berthelot C."/>
            <person name="Brunet F."/>
            <person name="Chalopin D."/>
            <person name="Juanchich A."/>
            <person name="Bernard M."/>
            <person name="Noel B."/>
            <person name="Bento P."/>
            <person name="Da Silva C."/>
            <person name="Labadie K."/>
            <person name="Alberti A."/>
            <person name="Aury J.M."/>
            <person name="Louis A."/>
            <person name="Dehais P."/>
            <person name="Bardou P."/>
            <person name="Montfort J."/>
            <person name="Klopp C."/>
            <person name="Cabau C."/>
            <person name="Gaspin C."/>
            <person name="Thorgaard G.H."/>
            <person name="Boussaha M."/>
            <person name="Quillet E."/>
            <person name="Guyomard R."/>
            <person name="Galiana D."/>
            <person name="Bobe J."/>
            <person name="Volff J.N."/>
            <person name="Genet C."/>
            <person name="Wincker P."/>
            <person name="Jaillon O."/>
            <person name="Roest Crollius H."/>
            <person name="Guiguen Y."/>
        </authorList>
    </citation>
    <scope>NUCLEOTIDE SEQUENCE [LARGE SCALE GENOMIC DNA]</scope>
</reference>
<dbReference type="EMBL" id="FR904981">
    <property type="protein sequence ID" value="CDQ74554.1"/>
    <property type="molecule type" value="Genomic_DNA"/>
</dbReference>
<gene>
    <name evidence="2" type="ORF">GSONMT00009058001</name>
</gene>
<reference evidence="2" key="2">
    <citation type="submission" date="2014-03" db="EMBL/GenBank/DDBJ databases">
        <authorList>
            <person name="Genoscope - CEA"/>
        </authorList>
    </citation>
    <scope>NUCLEOTIDE SEQUENCE</scope>
</reference>
<feature type="chain" id="PRO_5001590869" evidence="1">
    <location>
        <begin position="21"/>
        <end position="106"/>
    </location>
</feature>
<name>A0A060XB66_ONCMY</name>
<proteinExistence type="predicted"/>
<protein>
    <submittedName>
        <fullName evidence="2">Uncharacterized protein</fullName>
    </submittedName>
</protein>
<dbReference type="PaxDb" id="8022-A0A060XB66"/>
<organism evidence="2 3">
    <name type="scientific">Oncorhynchus mykiss</name>
    <name type="common">Rainbow trout</name>
    <name type="synonym">Salmo gairdneri</name>
    <dbReference type="NCBI Taxonomy" id="8022"/>
    <lineage>
        <taxon>Eukaryota</taxon>
        <taxon>Metazoa</taxon>
        <taxon>Chordata</taxon>
        <taxon>Craniata</taxon>
        <taxon>Vertebrata</taxon>
        <taxon>Euteleostomi</taxon>
        <taxon>Actinopterygii</taxon>
        <taxon>Neopterygii</taxon>
        <taxon>Teleostei</taxon>
        <taxon>Protacanthopterygii</taxon>
        <taxon>Salmoniformes</taxon>
        <taxon>Salmonidae</taxon>
        <taxon>Salmoninae</taxon>
        <taxon>Oncorhynchus</taxon>
    </lineage>
</organism>
<feature type="signal peptide" evidence="1">
    <location>
        <begin position="1"/>
        <end position="20"/>
    </location>
</feature>